<gene>
    <name evidence="2" type="ORF">CYR32_08290</name>
</gene>
<dbReference type="Proteomes" id="UP000234503">
    <property type="component" value="Unassembled WGS sequence"/>
</dbReference>
<dbReference type="RefSeq" id="WP_101823910.1">
    <property type="nucleotide sequence ID" value="NZ_PJZH01000005.1"/>
</dbReference>
<evidence type="ECO:0008006" key="4">
    <source>
        <dbReference type="Google" id="ProtNLM"/>
    </source>
</evidence>
<organism evidence="2 3">
    <name type="scientific">Chimaeribacter coloradensis</name>
    <dbReference type="NCBI Taxonomy" id="2060068"/>
    <lineage>
        <taxon>Bacteria</taxon>
        <taxon>Pseudomonadati</taxon>
        <taxon>Pseudomonadota</taxon>
        <taxon>Gammaproteobacteria</taxon>
        <taxon>Enterobacterales</taxon>
        <taxon>Yersiniaceae</taxon>
        <taxon>Chimaeribacter</taxon>
    </lineage>
</organism>
<keyword evidence="3" id="KW-1185">Reference proteome</keyword>
<dbReference type="Gene3D" id="2.30.30.830">
    <property type="match status" value="1"/>
</dbReference>
<dbReference type="AlphaFoldDB" id="A0A2N5E6S5"/>
<accession>A0A2N5E6S5</accession>
<evidence type="ECO:0000313" key="2">
    <source>
        <dbReference type="EMBL" id="PLR37010.1"/>
    </source>
</evidence>
<evidence type="ECO:0000256" key="1">
    <source>
        <dbReference type="SAM" id="SignalP"/>
    </source>
</evidence>
<reference evidence="2 3" key="1">
    <citation type="submission" date="2017-12" db="EMBL/GenBank/DDBJ databases">
        <title>Characterization of six clinical isolates of Enterochimera gen. nov., a novel genus of the Yersiniaciae family and the three species Enterochimera arupensis sp. nov., Enterochimera coloradensis sp. nov, and Enterochimera californica sp. nov.</title>
        <authorList>
            <person name="Rossi A."/>
            <person name="Fisher M."/>
        </authorList>
    </citation>
    <scope>NUCLEOTIDE SEQUENCE [LARGE SCALE GENOMIC DNA]</scope>
    <source>
        <strain evidence="3">2016-Iso4</strain>
    </source>
</reference>
<dbReference type="EMBL" id="PJZH01000005">
    <property type="protein sequence ID" value="PLR37010.1"/>
    <property type="molecule type" value="Genomic_DNA"/>
</dbReference>
<feature type="chain" id="PRO_5014833854" description="DUF2531 domain-containing protein" evidence="1">
    <location>
        <begin position="26"/>
        <end position="124"/>
    </location>
</feature>
<protein>
    <recommendedName>
        <fullName evidence="4">DUF2531 domain-containing protein</fullName>
    </recommendedName>
</protein>
<keyword evidence="1" id="KW-0732">Signal</keyword>
<proteinExistence type="predicted"/>
<name>A0A2N5E6S5_9GAMM</name>
<feature type="signal peptide" evidence="1">
    <location>
        <begin position="1"/>
        <end position="25"/>
    </location>
</feature>
<sequence length="124" mass="13014">MNVSHRWCGALLCSLLIGGLGEGHAAPGRDPFAPQPQPPCVDAAALRLGGILRGGDTPHAWLQDAAGRWQNVTPGAQLGTTGWRVEQIATGSVTLAADPGVCPDSRPLQLYLGKAKNRLDDKEI</sequence>
<dbReference type="OrthoDB" id="6506129at2"/>
<evidence type="ECO:0000313" key="3">
    <source>
        <dbReference type="Proteomes" id="UP000234503"/>
    </source>
</evidence>
<comment type="caution">
    <text evidence="2">The sequence shown here is derived from an EMBL/GenBank/DDBJ whole genome shotgun (WGS) entry which is preliminary data.</text>
</comment>